<dbReference type="Proteomes" id="UP000176604">
    <property type="component" value="Unassembled WGS sequence"/>
</dbReference>
<dbReference type="AlphaFoldDB" id="A0A1F7UK76"/>
<evidence type="ECO:0000313" key="2">
    <source>
        <dbReference type="Proteomes" id="UP000176604"/>
    </source>
</evidence>
<reference evidence="1 2" key="1">
    <citation type="journal article" date="2016" name="Nat. Commun.">
        <title>Thousands of microbial genomes shed light on interconnected biogeochemical processes in an aquifer system.</title>
        <authorList>
            <person name="Anantharaman K."/>
            <person name="Brown C.T."/>
            <person name="Hug L.A."/>
            <person name="Sharon I."/>
            <person name="Castelle C.J."/>
            <person name="Probst A.J."/>
            <person name="Thomas B.C."/>
            <person name="Singh A."/>
            <person name="Wilkins M.J."/>
            <person name="Karaoz U."/>
            <person name="Brodie E.L."/>
            <person name="Williams K.H."/>
            <person name="Hubbard S.S."/>
            <person name="Banfield J.F."/>
        </authorList>
    </citation>
    <scope>NUCLEOTIDE SEQUENCE [LARGE SCALE GENOMIC DNA]</scope>
</reference>
<name>A0A1F7UK76_9BACT</name>
<accession>A0A1F7UK76</accession>
<gene>
    <name evidence="1" type="ORF">A3J43_03185</name>
</gene>
<proteinExistence type="predicted"/>
<comment type="caution">
    <text evidence="1">The sequence shown here is derived from an EMBL/GenBank/DDBJ whole genome shotgun (WGS) entry which is preliminary data.</text>
</comment>
<sequence length="84" mass="9913">MATFTTRAQYKKGVVKSLARPLFDDPDEVVVTFVKFDAPEEADPDEALFREIEPRYRRIRRKVFKEKYPELYQKYYGATAKSNS</sequence>
<protein>
    <submittedName>
        <fullName evidence="1">Uncharacterized protein</fullName>
    </submittedName>
</protein>
<evidence type="ECO:0000313" key="1">
    <source>
        <dbReference type="EMBL" id="OGL78686.1"/>
    </source>
</evidence>
<dbReference type="EMBL" id="MGEF01000026">
    <property type="protein sequence ID" value="OGL78686.1"/>
    <property type="molecule type" value="Genomic_DNA"/>
</dbReference>
<organism evidence="1 2">
    <name type="scientific">Candidatus Uhrbacteria bacterium RIFCSPHIGHO2_12_FULL_54_23</name>
    <dbReference type="NCBI Taxonomy" id="1802397"/>
    <lineage>
        <taxon>Bacteria</taxon>
        <taxon>Candidatus Uhriibacteriota</taxon>
    </lineage>
</organism>